<gene>
    <name evidence="1" type="ORF">B0H17DRAFT_1201377</name>
</gene>
<keyword evidence="2" id="KW-1185">Reference proteome</keyword>
<sequence length="547" mass="60973">MPRPRFFYSASSKDWISPLIVVSRGLVSVANCVPFPYVKTALSGGLALLELIEAVGKTTEELKYLAESVVTIMKLLREEIDAHPTNPNPKFHQICVEFNIHLDGLSKDIGIMAKDWSSSTFKKYVKTNGIRDEIAQFTRRVADLRADATLIAAVGTRMDLVEVANTVTAVQSSVSEIRNELAQIRSGSSRASLNDELVRFEEDVSDFSNLKDELSTMGSHVWFGARQFASVNAENGKLLMTHAELTTTDSISRMNTWKPEPFLEWFMSSPTLELDSVNDDPGVHARPSAATKASYLSAKCIVHVKSADPGTQLCPPTEPGWFPSRIPSVDGRADPGWTHFVVPLMKSHAWTSVLDYSLHRGYFLTAQITFSTNMGMPEAWIAQSGVFIPDHSQESDPSEFLIPIRTAVILMWEMVLCQEETGTTTGSLALLETIPSNIHVFLQVPTLDEGRIQEPRMYWSTDPLCIETSLIPPGMFKIRFGFGTNITLAWWEKHHYDAARSILEECGFDPRTIAAANSLNLPLFEPYHGPTITFPLSHLVSPWWTHI</sequence>
<protein>
    <submittedName>
        <fullName evidence="1">Uncharacterized protein</fullName>
    </submittedName>
</protein>
<comment type="caution">
    <text evidence="1">The sequence shown here is derived from an EMBL/GenBank/DDBJ whole genome shotgun (WGS) entry which is preliminary data.</text>
</comment>
<dbReference type="EMBL" id="JARKIE010000061">
    <property type="protein sequence ID" value="KAJ7691034.1"/>
    <property type="molecule type" value="Genomic_DNA"/>
</dbReference>
<reference evidence="1" key="1">
    <citation type="submission" date="2023-03" db="EMBL/GenBank/DDBJ databases">
        <title>Massive genome expansion in bonnet fungi (Mycena s.s.) driven by repeated elements and novel gene families across ecological guilds.</title>
        <authorList>
            <consortium name="Lawrence Berkeley National Laboratory"/>
            <person name="Harder C.B."/>
            <person name="Miyauchi S."/>
            <person name="Viragh M."/>
            <person name="Kuo A."/>
            <person name="Thoen E."/>
            <person name="Andreopoulos B."/>
            <person name="Lu D."/>
            <person name="Skrede I."/>
            <person name="Drula E."/>
            <person name="Henrissat B."/>
            <person name="Morin E."/>
            <person name="Kohler A."/>
            <person name="Barry K."/>
            <person name="LaButti K."/>
            <person name="Morin E."/>
            <person name="Salamov A."/>
            <person name="Lipzen A."/>
            <person name="Mereny Z."/>
            <person name="Hegedus B."/>
            <person name="Baldrian P."/>
            <person name="Stursova M."/>
            <person name="Weitz H."/>
            <person name="Taylor A."/>
            <person name="Grigoriev I.V."/>
            <person name="Nagy L.G."/>
            <person name="Martin F."/>
            <person name="Kauserud H."/>
        </authorList>
    </citation>
    <scope>NUCLEOTIDE SEQUENCE</scope>
    <source>
        <strain evidence="1">CBHHK067</strain>
    </source>
</reference>
<evidence type="ECO:0000313" key="1">
    <source>
        <dbReference type="EMBL" id="KAJ7691034.1"/>
    </source>
</evidence>
<evidence type="ECO:0000313" key="2">
    <source>
        <dbReference type="Proteomes" id="UP001221757"/>
    </source>
</evidence>
<name>A0AAD7DGV4_MYCRO</name>
<dbReference type="CDD" id="cd21037">
    <property type="entry name" value="MLKL_NTD"/>
    <property type="match status" value="1"/>
</dbReference>
<organism evidence="1 2">
    <name type="scientific">Mycena rosella</name>
    <name type="common">Pink bonnet</name>
    <name type="synonym">Agaricus rosellus</name>
    <dbReference type="NCBI Taxonomy" id="1033263"/>
    <lineage>
        <taxon>Eukaryota</taxon>
        <taxon>Fungi</taxon>
        <taxon>Dikarya</taxon>
        <taxon>Basidiomycota</taxon>
        <taxon>Agaricomycotina</taxon>
        <taxon>Agaricomycetes</taxon>
        <taxon>Agaricomycetidae</taxon>
        <taxon>Agaricales</taxon>
        <taxon>Marasmiineae</taxon>
        <taxon>Mycenaceae</taxon>
        <taxon>Mycena</taxon>
    </lineage>
</organism>
<dbReference type="Proteomes" id="UP001221757">
    <property type="component" value="Unassembled WGS sequence"/>
</dbReference>
<proteinExistence type="predicted"/>
<dbReference type="AlphaFoldDB" id="A0AAD7DGV4"/>
<accession>A0AAD7DGV4</accession>
<dbReference type="InterPro" id="IPR059179">
    <property type="entry name" value="MLKL-like_MCAfunc"/>
</dbReference>